<evidence type="ECO:0000313" key="4">
    <source>
        <dbReference type="EMBL" id="MFC3123748.1"/>
    </source>
</evidence>
<evidence type="ECO:0000256" key="1">
    <source>
        <dbReference type="ARBA" id="ARBA00000223"/>
    </source>
</evidence>
<dbReference type="RefSeq" id="WP_379592931.1">
    <property type="nucleotide sequence ID" value="NZ_JBHRTN010000003.1"/>
</dbReference>
<protein>
    <submittedName>
        <fullName evidence="4">RbsD/FucU family protein</fullName>
    </submittedName>
</protein>
<name>A0ABV7FVS2_9PROT</name>
<reference evidence="5" key="1">
    <citation type="journal article" date="2019" name="Int. J. Syst. Evol. Microbiol.">
        <title>The Global Catalogue of Microorganisms (GCM) 10K type strain sequencing project: providing services to taxonomists for standard genome sequencing and annotation.</title>
        <authorList>
            <consortium name="The Broad Institute Genomics Platform"/>
            <consortium name="The Broad Institute Genome Sequencing Center for Infectious Disease"/>
            <person name="Wu L."/>
            <person name="Ma J."/>
        </authorList>
    </citation>
    <scope>NUCLEOTIDE SEQUENCE [LARGE SCALE GENOMIC DNA]</scope>
    <source>
        <strain evidence="5">KCTC 52094</strain>
    </source>
</reference>
<dbReference type="PANTHER" id="PTHR31690:SF4">
    <property type="entry name" value="FUCOSE MUTAROTASE"/>
    <property type="match status" value="1"/>
</dbReference>
<dbReference type="Proteomes" id="UP001595593">
    <property type="component" value="Unassembled WGS sequence"/>
</dbReference>
<dbReference type="SUPFAM" id="SSF102546">
    <property type="entry name" value="RbsD-like"/>
    <property type="match status" value="1"/>
</dbReference>
<gene>
    <name evidence="4" type="ORF">ACFOD4_01640</name>
</gene>
<dbReference type="Pfam" id="PF05025">
    <property type="entry name" value="RbsD_FucU"/>
    <property type="match status" value="1"/>
</dbReference>
<comment type="caution">
    <text evidence="4">The sequence shown here is derived from an EMBL/GenBank/DDBJ whole genome shotgun (WGS) entry which is preliminary data.</text>
</comment>
<evidence type="ECO:0000256" key="3">
    <source>
        <dbReference type="ARBA" id="ARBA00036324"/>
    </source>
</evidence>
<proteinExistence type="predicted"/>
<accession>A0ABV7FVS2</accession>
<dbReference type="InterPro" id="IPR050443">
    <property type="entry name" value="RbsD/FucU_mutarotase"/>
</dbReference>
<dbReference type="InterPro" id="IPR007721">
    <property type="entry name" value="RbsD_FucU"/>
</dbReference>
<comment type="catalytic activity">
    <reaction evidence="1">
        <text>beta-D-ribopyranose = beta-D-ribofuranose</text>
        <dbReference type="Rhea" id="RHEA:25432"/>
        <dbReference type="ChEBI" id="CHEBI:27476"/>
        <dbReference type="ChEBI" id="CHEBI:47002"/>
        <dbReference type="EC" id="5.4.99.62"/>
    </reaction>
</comment>
<dbReference type="Gene3D" id="3.40.1650.10">
    <property type="entry name" value="RbsD-like domain"/>
    <property type="match status" value="1"/>
</dbReference>
<organism evidence="4 5">
    <name type="scientific">Teichococcus globiformis</name>
    <dbReference type="NCBI Taxonomy" id="2307229"/>
    <lineage>
        <taxon>Bacteria</taxon>
        <taxon>Pseudomonadati</taxon>
        <taxon>Pseudomonadota</taxon>
        <taxon>Alphaproteobacteria</taxon>
        <taxon>Acetobacterales</taxon>
        <taxon>Roseomonadaceae</taxon>
        <taxon>Roseomonas</taxon>
    </lineage>
</organism>
<sequence length="149" mass="15526">MLKGIHPFLTPDLLRSMAEMGHGDTLVLADANFPAAALAASSAGTRPVLRLAGLAADAVLEAVLTLLPIDDFIEAPIRCMAVVDAAPDAPPPEAVAAFTAILASRGLPAPAPLDRFAFYAEAARAFAIVQTGERRLYGNLILTKGVIRP</sequence>
<dbReference type="InterPro" id="IPR023750">
    <property type="entry name" value="RbsD-like_sf"/>
</dbReference>
<evidence type="ECO:0000313" key="5">
    <source>
        <dbReference type="Proteomes" id="UP001595593"/>
    </source>
</evidence>
<keyword evidence="5" id="KW-1185">Reference proteome</keyword>
<keyword evidence="2" id="KW-0413">Isomerase</keyword>
<evidence type="ECO:0000256" key="2">
    <source>
        <dbReference type="ARBA" id="ARBA00023235"/>
    </source>
</evidence>
<dbReference type="EMBL" id="JBHRTN010000003">
    <property type="protein sequence ID" value="MFC3123748.1"/>
    <property type="molecule type" value="Genomic_DNA"/>
</dbReference>
<comment type="catalytic activity">
    <reaction evidence="3">
        <text>alpha-L-fucose = beta-L-fucose</text>
        <dbReference type="Rhea" id="RHEA:25580"/>
        <dbReference type="ChEBI" id="CHEBI:42548"/>
        <dbReference type="ChEBI" id="CHEBI:42589"/>
        <dbReference type="EC" id="5.1.3.29"/>
    </reaction>
</comment>
<dbReference type="PANTHER" id="PTHR31690">
    <property type="entry name" value="FUCOSE MUTAROTASE"/>
    <property type="match status" value="1"/>
</dbReference>